<dbReference type="Proteomes" id="UP001152797">
    <property type="component" value="Unassembled WGS sequence"/>
</dbReference>
<dbReference type="EMBL" id="CAMXCT010005445">
    <property type="protein sequence ID" value="CAI4012373.1"/>
    <property type="molecule type" value="Genomic_DNA"/>
</dbReference>
<evidence type="ECO:0000313" key="6">
    <source>
        <dbReference type="EMBL" id="CAL4799685.1"/>
    </source>
</evidence>
<reference evidence="5" key="2">
    <citation type="submission" date="2024-04" db="EMBL/GenBank/DDBJ databases">
        <authorList>
            <person name="Chen Y."/>
            <person name="Shah S."/>
            <person name="Dougan E. K."/>
            <person name="Thang M."/>
            <person name="Chan C."/>
        </authorList>
    </citation>
    <scope>NUCLEOTIDE SEQUENCE [LARGE SCALE GENOMIC DNA]</scope>
</reference>
<proteinExistence type="predicted"/>
<name>A0A9P1GGL4_9DINO</name>
<protein>
    <submittedName>
        <fullName evidence="6">Alpha/beta hydrolase fold-3 domain-containing protein</fullName>
    </submittedName>
</protein>
<dbReference type="PANTHER" id="PTHR43037:SF4">
    <property type="entry name" value="PEPTIDASE S9 PROLYL OLIGOPEPTIDASE CATALYTIC DOMAIN-CONTAINING PROTEIN"/>
    <property type="match status" value="1"/>
</dbReference>
<feature type="chain" id="PRO_5043272763" evidence="2">
    <location>
        <begin position="32"/>
        <end position="924"/>
    </location>
</feature>
<reference evidence="4" key="1">
    <citation type="submission" date="2022-10" db="EMBL/GenBank/DDBJ databases">
        <authorList>
            <person name="Chen Y."/>
            <person name="Dougan E. K."/>
            <person name="Chan C."/>
            <person name="Rhodes N."/>
            <person name="Thang M."/>
        </authorList>
    </citation>
    <scope>NUCLEOTIDE SEQUENCE</scope>
</reference>
<evidence type="ECO:0000313" key="5">
    <source>
        <dbReference type="EMBL" id="CAL1165748.1"/>
    </source>
</evidence>
<sequence>MPCHAVPCRAMPCHAVLTTLTLLGSLPVTSGRFAKRWWCLGPFASGKAEYDGDPLVPLGGLRQVYLEGPGSNFKNGQRKFLAEHVTGGRLSWISTEGSNQDGWTHVQIPHAHVAFQNLMQQPPKGGNSDVLHVQYWMVGTFKIKDPGGYGINCRLHTFHLLSPLEEEIGPFAGNIYSDAMLTSPVHLEAGKYRLMSRVRGKVPLHFSCKIEVVKEIFKSFVKKSNLPDVVQGQLLVDPAPLDVRVLNSGRDFLRVRAHVQGQGAGGVSATITLAPGVLAQLPLPLSLSPQADTDVTDVERAACVRLEVVVEAYRDEAETLRSTNSVQLRCRRSDQSALFSYEDSDGSVGLAAVLPPRQPSSGASGARPVLVSLSGVGVEPQGQADAYKMKRREEEDYLFGFDDLWVLAPQRDGPHNWEDVGLRSALRAVEVLAGNVATSRAWREKGAADAERLVVHGHSRGGHGAWALATRIPDRVLGVASACGWYSREEYGDANNLWVHETSLMHMDKQLLGLLHASIAMNENSLHASNLKGMPALVRVASKDKAVPPWFGRRMARHLQEEGANVTFEEFDQEHWWWDTLSANDGGVVHDASIRQWTLDAAGRSAGTLAEMLQQGPFVVSAGGPQYLGRFGLRILQRRSPAARGFLQITLTNSSRRLRLRSSNVQSFAVSATGQLAQLSKVEGHMHRLMVDSQVLDFEVTGETVHFCKGDAMEEPSCQATSTGASPQWRRCMAGATAAHAGPIREVFAAPWVVVVPDDPTPLELRLGAYFATGHLVAVGSATQLRTSSTSTETSRRVLLGTVERLRTLQGADWPVELNAEGPPTITVAGCTFTGDGSGGYGAVFRAPGQELVITATDERALKDLVTFSFATNQPHTRAPMSNMLPDFLITGPDFAWKGYGGVVAAGFWDERWRAAPNSAYLQC</sequence>
<keyword evidence="7" id="KW-1185">Reference proteome</keyword>
<dbReference type="Gene3D" id="3.40.50.1820">
    <property type="entry name" value="alpha/beta hydrolase"/>
    <property type="match status" value="1"/>
</dbReference>
<evidence type="ECO:0000313" key="4">
    <source>
        <dbReference type="EMBL" id="CAI4012373.1"/>
    </source>
</evidence>
<comment type="caution">
    <text evidence="4">The sequence shown here is derived from an EMBL/GenBank/DDBJ whole genome shotgun (WGS) entry which is preliminary data.</text>
</comment>
<dbReference type="AlphaFoldDB" id="A0A9P1GGL4"/>
<feature type="signal peptide" evidence="2">
    <location>
        <begin position="1"/>
        <end position="31"/>
    </location>
</feature>
<evidence type="ECO:0000256" key="1">
    <source>
        <dbReference type="ARBA" id="ARBA00022729"/>
    </source>
</evidence>
<dbReference type="InterPro" id="IPR050955">
    <property type="entry name" value="Plant_Biomass_Hydrol_Est"/>
</dbReference>
<organism evidence="4">
    <name type="scientific">Cladocopium goreaui</name>
    <dbReference type="NCBI Taxonomy" id="2562237"/>
    <lineage>
        <taxon>Eukaryota</taxon>
        <taxon>Sar</taxon>
        <taxon>Alveolata</taxon>
        <taxon>Dinophyceae</taxon>
        <taxon>Suessiales</taxon>
        <taxon>Symbiodiniaceae</taxon>
        <taxon>Cladocopium</taxon>
    </lineage>
</organism>
<keyword evidence="6" id="KW-0378">Hydrolase</keyword>
<dbReference type="EMBL" id="CAMXCT030005445">
    <property type="protein sequence ID" value="CAL4799685.1"/>
    <property type="molecule type" value="Genomic_DNA"/>
</dbReference>
<evidence type="ECO:0000313" key="7">
    <source>
        <dbReference type="Proteomes" id="UP001152797"/>
    </source>
</evidence>
<keyword evidence="1 2" id="KW-0732">Signal</keyword>
<dbReference type="OrthoDB" id="449091at2759"/>
<dbReference type="InterPro" id="IPR029058">
    <property type="entry name" value="AB_hydrolase_fold"/>
</dbReference>
<dbReference type="PANTHER" id="PTHR43037">
    <property type="entry name" value="UNNAMED PRODUCT-RELATED"/>
    <property type="match status" value="1"/>
</dbReference>
<evidence type="ECO:0000256" key="2">
    <source>
        <dbReference type="SAM" id="SignalP"/>
    </source>
</evidence>
<dbReference type="SUPFAM" id="SSF53474">
    <property type="entry name" value="alpha/beta-Hydrolases"/>
    <property type="match status" value="1"/>
</dbReference>
<gene>
    <name evidence="4" type="ORF">C1SCF055_LOCUS37440</name>
</gene>
<dbReference type="EMBL" id="CAMXCT020005445">
    <property type="protein sequence ID" value="CAL1165748.1"/>
    <property type="molecule type" value="Genomic_DNA"/>
</dbReference>
<feature type="domain" description="Peptidase S9 prolyl oligopeptidase catalytic" evidence="3">
    <location>
        <begin position="436"/>
        <end position="574"/>
    </location>
</feature>
<accession>A0A9P1GGL4</accession>
<dbReference type="GO" id="GO:0006508">
    <property type="term" value="P:proteolysis"/>
    <property type="evidence" value="ECO:0007669"/>
    <property type="project" value="InterPro"/>
</dbReference>
<dbReference type="InterPro" id="IPR001375">
    <property type="entry name" value="Peptidase_S9_cat"/>
</dbReference>
<evidence type="ECO:0000259" key="3">
    <source>
        <dbReference type="Pfam" id="PF00326"/>
    </source>
</evidence>
<dbReference type="GO" id="GO:0008236">
    <property type="term" value="F:serine-type peptidase activity"/>
    <property type="evidence" value="ECO:0007669"/>
    <property type="project" value="InterPro"/>
</dbReference>
<dbReference type="Pfam" id="PF00326">
    <property type="entry name" value="Peptidase_S9"/>
    <property type="match status" value="1"/>
</dbReference>